<evidence type="ECO:0000256" key="1">
    <source>
        <dbReference type="ARBA" id="ARBA00001946"/>
    </source>
</evidence>
<accession>A0A8J3YUY6</accession>
<evidence type="ECO:0000313" key="4">
    <source>
        <dbReference type="EMBL" id="GIJ52154.1"/>
    </source>
</evidence>
<dbReference type="GO" id="GO:0016787">
    <property type="term" value="F:hydrolase activity"/>
    <property type="evidence" value="ECO:0007669"/>
    <property type="project" value="UniProtKB-KW"/>
</dbReference>
<dbReference type="Pfam" id="PF00293">
    <property type="entry name" value="NUDIX"/>
    <property type="match status" value="1"/>
</dbReference>
<evidence type="ECO:0000313" key="5">
    <source>
        <dbReference type="Proteomes" id="UP000619260"/>
    </source>
</evidence>
<dbReference type="Proteomes" id="UP000619260">
    <property type="component" value="Unassembled WGS sequence"/>
</dbReference>
<keyword evidence="5" id="KW-1185">Reference proteome</keyword>
<dbReference type="EMBL" id="BOPF01000066">
    <property type="protein sequence ID" value="GIJ52154.1"/>
    <property type="molecule type" value="Genomic_DNA"/>
</dbReference>
<dbReference type="Gene3D" id="3.90.79.10">
    <property type="entry name" value="Nucleoside Triphosphate Pyrophosphohydrolase"/>
    <property type="match status" value="1"/>
</dbReference>
<evidence type="ECO:0000259" key="3">
    <source>
        <dbReference type="PROSITE" id="PS51462"/>
    </source>
</evidence>
<keyword evidence="2" id="KW-0378">Hydrolase</keyword>
<dbReference type="InterPro" id="IPR000086">
    <property type="entry name" value="NUDIX_hydrolase_dom"/>
</dbReference>
<comment type="cofactor">
    <cofactor evidence="1">
        <name>Mg(2+)</name>
        <dbReference type="ChEBI" id="CHEBI:18420"/>
    </cofactor>
</comment>
<gene>
    <name evidence="4" type="ORF">Val02_90400</name>
</gene>
<sequence length="161" mass="17267">MPRYCPACAAALPGPPPVTCPACGYAQFVNPRPTGLSIILDGDRVLLLRRARDPEAGRWALPGGFCDGWEAPADAAVREAREELGVDIALDRFVGMFIATYPFQGELLPVLDCFWAAHISAGQPRADPAEASELRWVALAEVPPLAFASMDAAINEVRAHV</sequence>
<dbReference type="AlphaFoldDB" id="A0A8J3YUY6"/>
<dbReference type="PANTHER" id="PTHR43046:SF16">
    <property type="entry name" value="ADP-RIBOSE PYROPHOSPHATASE YJHB-RELATED"/>
    <property type="match status" value="1"/>
</dbReference>
<feature type="domain" description="Nudix hydrolase" evidence="3">
    <location>
        <begin position="30"/>
        <end position="160"/>
    </location>
</feature>
<evidence type="ECO:0000256" key="2">
    <source>
        <dbReference type="ARBA" id="ARBA00022801"/>
    </source>
</evidence>
<reference evidence="4" key="1">
    <citation type="submission" date="2021-01" db="EMBL/GenBank/DDBJ databases">
        <title>Whole genome shotgun sequence of Virgisporangium aliadipatigenens NBRC 105644.</title>
        <authorList>
            <person name="Komaki H."/>
            <person name="Tamura T."/>
        </authorList>
    </citation>
    <scope>NUCLEOTIDE SEQUENCE</scope>
    <source>
        <strain evidence="4">NBRC 105644</strain>
    </source>
</reference>
<proteinExistence type="predicted"/>
<dbReference type="PANTHER" id="PTHR43046">
    <property type="entry name" value="GDP-MANNOSE MANNOSYL HYDROLASE"/>
    <property type="match status" value="1"/>
</dbReference>
<name>A0A8J3YUY6_9ACTN</name>
<dbReference type="SUPFAM" id="SSF55811">
    <property type="entry name" value="Nudix"/>
    <property type="match status" value="1"/>
</dbReference>
<dbReference type="InterPro" id="IPR020084">
    <property type="entry name" value="NUDIX_hydrolase_CS"/>
</dbReference>
<dbReference type="PROSITE" id="PS51462">
    <property type="entry name" value="NUDIX"/>
    <property type="match status" value="1"/>
</dbReference>
<dbReference type="CDD" id="cd04681">
    <property type="entry name" value="NUDIX_Hydrolase"/>
    <property type="match status" value="1"/>
</dbReference>
<dbReference type="InterPro" id="IPR015797">
    <property type="entry name" value="NUDIX_hydrolase-like_dom_sf"/>
</dbReference>
<organism evidence="4 5">
    <name type="scientific">Virgisporangium aliadipatigenens</name>
    <dbReference type="NCBI Taxonomy" id="741659"/>
    <lineage>
        <taxon>Bacteria</taxon>
        <taxon>Bacillati</taxon>
        <taxon>Actinomycetota</taxon>
        <taxon>Actinomycetes</taxon>
        <taxon>Micromonosporales</taxon>
        <taxon>Micromonosporaceae</taxon>
        <taxon>Virgisporangium</taxon>
    </lineage>
</organism>
<dbReference type="PROSITE" id="PS00893">
    <property type="entry name" value="NUDIX_BOX"/>
    <property type="match status" value="1"/>
</dbReference>
<comment type="caution">
    <text evidence="4">The sequence shown here is derived from an EMBL/GenBank/DDBJ whole genome shotgun (WGS) entry which is preliminary data.</text>
</comment>
<dbReference type="RefSeq" id="WP_203905552.1">
    <property type="nucleotide sequence ID" value="NZ_BOPF01000066.1"/>
</dbReference>
<protein>
    <recommendedName>
        <fullName evidence="3">Nudix hydrolase domain-containing protein</fullName>
    </recommendedName>
</protein>